<accession>A0A926IC82</accession>
<evidence type="ECO:0000256" key="1">
    <source>
        <dbReference type="ARBA" id="ARBA00004496"/>
    </source>
</evidence>
<dbReference type="GO" id="GO:0003677">
    <property type="term" value="F:DNA binding"/>
    <property type="evidence" value="ECO:0007669"/>
    <property type="project" value="InterPro"/>
</dbReference>
<evidence type="ECO:0000256" key="4">
    <source>
        <dbReference type="ARBA" id="ARBA00022723"/>
    </source>
</evidence>
<protein>
    <recommendedName>
        <fullName evidence="5">Copper-sensing transcriptional repressor CsoR</fullName>
    </recommendedName>
    <alternativeName>
        <fullName evidence="6">Copper-sensitive operon repressor</fullName>
    </alternativeName>
</protein>
<keyword evidence="4" id="KW-0479">Metal-binding</keyword>
<evidence type="ECO:0000256" key="2">
    <source>
        <dbReference type="ARBA" id="ARBA00011738"/>
    </source>
</evidence>
<gene>
    <name evidence="7" type="ORF">H8709_08370</name>
</gene>
<reference evidence="7" key="1">
    <citation type="submission" date="2020-08" db="EMBL/GenBank/DDBJ databases">
        <title>Genome public.</title>
        <authorList>
            <person name="Liu C."/>
            <person name="Sun Q."/>
        </authorList>
    </citation>
    <scope>NUCLEOTIDE SEQUENCE</scope>
    <source>
        <strain evidence="7">NSJ-54</strain>
    </source>
</reference>
<dbReference type="GO" id="GO:0005737">
    <property type="term" value="C:cytoplasm"/>
    <property type="evidence" value="ECO:0007669"/>
    <property type="project" value="UniProtKB-SubCell"/>
</dbReference>
<comment type="subunit">
    <text evidence="2">Homodimer.</text>
</comment>
<dbReference type="PANTHER" id="PTHR33677">
    <property type="entry name" value="TRANSCRIPTIONAL REPRESSOR FRMR-RELATED"/>
    <property type="match status" value="1"/>
</dbReference>
<evidence type="ECO:0000313" key="7">
    <source>
        <dbReference type="EMBL" id="MBC8570840.1"/>
    </source>
</evidence>
<comment type="subcellular location">
    <subcellularLocation>
        <location evidence="1">Cytoplasm</location>
    </subcellularLocation>
</comment>
<evidence type="ECO:0000313" key="8">
    <source>
        <dbReference type="Proteomes" id="UP000660861"/>
    </source>
</evidence>
<dbReference type="PANTHER" id="PTHR33677:SF4">
    <property type="entry name" value="COPPER-SENSING TRANSCRIPTIONAL REPRESSOR CSOR"/>
    <property type="match status" value="1"/>
</dbReference>
<comment type="caution">
    <text evidence="7">The sequence shown here is derived from an EMBL/GenBank/DDBJ whole genome shotgun (WGS) entry which is preliminary data.</text>
</comment>
<dbReference type="GO" id="GO:0046872">
    <property type="term" value="F:metal ion binding"/>
    <property type="evidence" value="ECO:0007669"/>
    <property type="project" value="UniProtKB-KW"/>
</dbReference>
<dbReference type="Proteomes" id="UP000660861">
    <property type="component" value="Unassembled WGS sequence"/>
</dbReference>
<dbReference type="InterPro" id="IPR038390">
    <property type="entry name" value="Metal_Tscrpt_repr_sf"/>
</dbReference>
<dbReference type="EMBL" id="JACRTC010000005">
    <property type="protein sequence ID" value="MBC8570840.1"/>
    <property type="molecule type" value="Genomic_DNA"/>
</dbReference>
<keyword evidence="3" id="KW-0963">Cytoplasm</keyword>
<dbReference type="RefSeq" id="WP_262397933.1">
    <property type="nucleotide sequence ID" value="NZ_JACRTC010000005.1"/>
</dbReference>
<sequence length="90" mass="10311">MKADHKKVTRLLKTARGQIDGILGMIEEDRYCIDISNQLMATEAILHKVNREIIKAHLSGCVREAFAQEDEGLKNEKIEEIMAVFDKLER</sequence>
<dbReference type="InterPro" id="IPR003735">
    <property type="entry name" value="Metal_Tscrpt_repr"/>
</dbReference>
<dbReference type="Gene3D" id="1.20.58.1000">
    <property type="entry name" value="Metal-sensitive repressor, helix protomer"/>
    <property type="match status" value="1"/>
</dbReference>
<organism evidence="7 8">
    <name type="scientific">Zongyangia hominis</name>
    <dbReference type="NCBI Taxonomy" id="2763677"/>
    <lineage>
        <taxon>Bacteria</taxon>
        <taxon>Bacillati</taxon>
        <taxon>Bacillota</taxon>
        <taxon>Clostridia</taxon>
        <taxon>Eubacteriales</taxon>
        <taxon>Oscillospiraceae</taxon>
        <taxon>Zongyangia</taxon>
    </lineage>
</organism>
<evidence type="ECO:0000256" key="6">
    <source>
        <dbReference type="ARBA" id="ARBA00041544"/>
    </source>
</evidence>
<name>A0A926IC82_9FIRM</name>
<evidence type="ECO:0000256" key="3">
    <source>
        <dbReference type="ARBA" id="ARBA00022490"/>
    </source>
</evidence>
<keyword evidence="8" id="KW-1185">Reference proteome</keyword>
<dbReference type="GO" id="GO:0045892">
    <property type="term" value="P:negative regulation of DNA-templated transcription"/>
    <property type="evidence" value="ECO:0007669"/>
    <property type="project" value="UniProtKB-ARBA"/>
</dbReference>
<dbReference type="Pfam" id="PF02583">
    <property type="entry name" value="Trns_repr_metal"/>
    <property type="match status" value="1"/>
</dbReference>
<dbReference type="CDD" id="cd10159">
    <property type="entry name" value="CsoR-like_DUF156_2"/>
    <property type="match status" value="1"/>
</dbReference>
<dbReference type="AlphaFoldDB" id="A0A926IC82"/>
<evidence type="ECO:0000256" key="5">
    <source>
        <dbReference type="ARBA" id="ARBA00039938"/>
    </source>
</evidence>
<proteinExistence type="predicted"/>